<evidence type="ECO:0000313" key="2">
    <source>
        <dbReference type="Proteomes" id="UP000553459"/>
    </source>
</evidence>
<keyword evidence="2" id="KW-1185">Reference proteome</keyword>
<sequence>MENLSKTLTSDNIEKIAKADDFHIAPLRADGKIYGTPIFIWSVSVGGNLYCRAYSGVDSSWYKAAVTYKEGKIKALGLEKIVRFEAEKDAEINSLIEAYRIKYKWDEYLDDMVGKVPKNATVKVISGE</sequence>
<organism evidence="1 2">
    <name type="scientific">Elizabethkingia argenteiflava</name>
    <dbReference type="NCBI Taxonomy" id="2681556"/>
    <lineage>
        <taxon>Bacteria</taxon>
        <taxon>Pseudomonadati</taxon>
        <taxon>Bacteroidota</taxon>
        <taxon>Flavobacteriia</taxon>
        <taxon>Flavobacteriales</taxon>
        <taxon>Weeksellaceae</taxon>
        <taxon>Elizabethkingia</taxon>
    </lineage>
</organism>
<comment type="caution">
    <text evidence="1">The sequence shown here is derived from an EMBL/GenBank/DDBJ whole genome shotgun (WGS) entry which is preliminary data.</text>
</comment>
<proteinExistence type="predicted"/>
<dbReference type="RefSeq" id="WP_166519691.1">
    <property type="nucleotide sequence ID" value="NZ_JAAABJ010000525.1"/>
</dbReference>
<dbReference type="InterPro" id="IPR016888">
    <property type="entry name" value="UCP028498"/>
</dbReference>
<dbReference type="AlphaFoldDB" id="A0A845PWS6"/>
<reference evidence="1 2" key="1">
    <citation type="submission" date="2019-11" db="EMBL/GenBank/DDBJ databases">
        <title>Characterization of Elizabethkingia argenteiflava sp. nov., isolated from inner surface of Soybean Pods.</title>
        <authorList>
            <person name="Mo S."/>
        </authorList>
    </citation>
    <scope>NUCLEOTIDE SEQUENCE [LARGE SCALE GENOMIC DNA]</scope>
    <source>
        <strain evidence="1 2">YB22</strain>
    </source>
</reference>
<accession>A0A845PWS6</accession>
<name>A0A845PWS6_9FLAO</name>
<dbReference type="Proteomes" id="UP000553459">
    <property type="component" value="Unassembled WGS sequence"/>
</dbReference>
<dbReference type="Pfam" id="PF10012">
    <property type="entry name" value="DUF2255"/>
    <property type="match status" value="1"/>
</dbReference>
<protein>
    <submittedName>
        <fullName evidence="1">DUF2255 family protein</fullName>
    </submittedName>
</protein>
<evidence type="ECO:0000313" key="1">
    <source>
        <dbReference type="EMBL" id="NAW51411.1"/>
    </source>
</evidence>
<gene>
    <name evidence="1" type="ORF">GNY06_08455</name>
</gene>
<dbReference type="EMBL" id="JAAABJ010000525">
    <property type="protein sequence ID" value="NAW51411.1"/>
    <property type="molecule type" value="Genomic_DNA"/>
</dbReference>